<evidence type="ECO:0000313" key="2">
    <source>
        <dbReference type="EMBL" id="MPM93596.1"/>
    </source>
</evidence>
<sequence>MLPGQVIEFANDVPFQLPGVKVTPFKVSHDALDPVGFCFESGECKIAVATDLGQLNLLAVHRLRDADILVLESNYDQRMLLESKRKIGLKHRIMGSSGHLDNKHALEALEELLTARTRALLLAHISAECNCRELVADLFRRRLEELRRDDVDCRILEQNEPDAGVWIG</sequence>
<dbReference type="EMBL" id="VSSQ01040372">
    <property type="protein sequence ID" value="MPM93596.1"/>
    <property type="molecule type" value="Genomic_DNA"/>
</dbReference>
<gene>
    <name evidence="2" type="ORF">SDC9_140736</name>
</gene>
<organism evidence="2">
    <name type="scientific">bioreactor metagenome</name>
    <dbReference type="NCBI Taxonomy" id="1076179"/>
    <lineage>
        <taxon>unclassified sequences</taxon>
        <taxon>metagenomes</taxon>
        <taxon>ecological metagenomes</taxon>
    </lineage>
</organism>
<dbReference type="InterPro" id="IPR036866">
    <property type="entry name" value="RibonucZ/Hydroxyglut_hydro"/>
</dbReference>
<dbReference type="InterPro" id="IPR001279">
    <property type="entry name" value="Metallo-B-lactamas"/>
</dbReference>
<dbReference type="PANTHER" id="PTHR47619">
    <property type="entry name" value="METALLO-HYDROLASE YYCJ-RELATED"/>
    <property type="match status" value="1"/>
</dbReference>
<reference evidence="2" key="1">
    <citation type="submission" date="2019-08" db="EMBL/GenBank/DDBJ databases">
        <authorList>
            <person name="Kucharzyk K."/>
            <person name="Murdoch R.W."/>
            <person name="Higgins S."/>
            <person name="Loffler F."/>
        </authorList>
    </citation>
    <scope>NUCLEOTIDE SEQUENCE</scope>
</reference>
<dbReference type="SUPFAM" id="SSF56281">
    <property type="entry name" value="Metallo-hydrolase/oxidoreductase"/>
    <property type="match status" value="1"/>
</dbReference>
<accession>A0A645DW88</accession>
<feature type="domain" description="Metallo-beta-lactamase" evidence="1">
    <location>
        <begin position="5"/>
        <end position="125"/>
    </location>
</feature>
<dbReference type="Pfam" id="PF12706">
    <property type="entry name" value="Lactamase_B_2"/>
    <property type="match status" value="1"/>
</dbReference>
<proteinExistence type="predicted"/>
<dbReference type="PANTHER" id="PTHR47619:SF1">
    <property type="entry name" value="EXODEOXYRIBONUCLEASE WALJ"/>
    <property type="match status" value="1"/>
</dbReference>
<dbReference type="Gene3D" id="3.60.15.10">
    <property type="entry name" value="Ribonuclease Z/Hydroxyacylglutathione hydrolase-like"/>
    <property type="match status" value="1"/>
</dbReference>
<dbReference type="AlphaFoldDB" id="A0A645DW88"/>
<evidence type="ECO:0000259" key="1">
    <source>
        <dbReference type="Pfam" id="PF12706"/>
    </source>
</evidence>
<dbReference type="InterPro" id="IPR052533">
    <property type="entry name" value="WalJ/YycJ-like"/>
</dbReference>
<name>A0A645DW88_9ZZZZ</name>
<protein>
    <recommendedName>
        <fullName evidence="1">Metallo-beta-lactamase domain-containing protein</fullName>
    </recommendedName>
</protein>
<comment type="caution">
    <text evidence="2">The sequence shown here is derived from an EMBL/GenBank/DDBJ whole genome shotgun (WGS) entry which is preliminary data.</text>
</comment>